<gene>
    <name evidence="1" type="ORF">Bca52824_033238</name>
</gene>
<dbReference type="EMBL" id="JAAMPC010000007">
    <property type="protein sequence ID" value="KAG2304587.1"/>
    <property type="molecule type" value="Genomic_DNA"/>
</dbReference>
<reference evidence="1 2" key="1">
    <citation type="submission" date="2020-02" db="EMBL/GenBank/DDBJ databases">
        <authorList>
            <person name="Ma Q."/>
            <person name="Huang Y."/>
            <person name="Song X."/>
            <person name="Pei D."/>
        </authorList>
    </citation>
    <scope>NUCLEOTIDE SEQUENCE [LARGE SCALE GENOMIC DNA]</scope>
    <source>
        <strain evidence="1">Sxm20200214</strain>
        <tissue evidence="1">Leaf</tissue>
    </source>
</reference>
<accession>A0A8X7SEN0</accession>
<evidence type="ECO:0000313" key="1">
    <source>
        <dbReference type="EMBL" id="KAG2304587.1"/>
    </source>
</evidence>
<keyword evidence="2" id="KW-1185">Reference proteome</keyword>
<protein>
    <recommendedName>
        <fullName evidence="3">Alpha/beta hydrolase</fullName>
    </recommendedName>
</protein>
<evidence type="ECO:0008006" key="3">
    <source>
        <dbReference type="Google" id="ProtNLM"/>
    </source>
</evidence>
<proteinExistence type="predicted"/>
<comment type="caution">
    <text evidence="1">The sequence shown here is derived from an EMBL/GenBank/DDBJ whole genome shotgun (WGS) entry which is preliminary data.</text>
</comment>
<dbReference type="AlphaFoldDB" id="A0A8X7SEN0"/>
<dbReference type="Proteomes" id="UP000886595">
    <property type="component" value="Unassembled WGS sequence"/>
</dbReference>
<evidence type="ECO:0000313" key="2">
    <source>
        <dbReference type="Proteomes" id="UP000886595"/>
    </source>
</evidence>
<sequence>MDQYLSGGNWSMIPNVQAQTVDGKKIKKVRAIASTKKRVLVLLPGVFGADSLRWEEVWLIRRSALVDVKVYIVRGNM</sequence>
<name>A0A8X7SEN0_BRACI</name>
<organism evidence="1 2">
    <name type="scientific">Brassica carinata</name>
    <name type="common">Ethiopian mustard</name>
    <name type="synonym">Abyssinian cabbage</name>
    <dbReference type="NCBI Taxonomy" id="52824"/>
    <lineage>
        <taxon>Eukaryota</taxon>
        <taxon>Viridiplantae</taxon>
        <taxon>Streptophyta</taxon>
        <taxon>Embryophyta</taxon>
        <taxon>Tracheophyta</taxon>
        <taxon>Spermatophyta</taxon>
        <taxon>Magnoliopsida</taxon>
        <taxon>eudicotyledons</taxon>
        <taxon>Gunneridae</taxon>
        <taxon>Pentapetalae</taxon>
        <taxon>rosids</taxon>
        <taxon>malvids</taxon>
        <taxon>Brassicales</taxon>
        <taxon>Brassicaceae</taxon>
        <taxon>Brassiceae</taxon>
        <taxon>Brassica</taxon>
    </lineage>
</organism>